<reference evidence="2" key="1">
    <citation type="submission" date="2016-03" db="EMBL/GenBank/DDBJ databases">
        <authorList>
            <person name="Ploux O."/>
        </authorList>
    </citation>
    <scope>NUCLEOTIDE SEQUENCE [LARGE SCALE GENOMIC DNA]</scope>
</reference>
<evidence type="ECO:0000313" key="1">
    <source>
        <dbReference type="EMBL" id="ANA86411.1"/>
    </source>
</evidence>
<dbReference type="RefSeq" id="YP_009274493.1">
    <property type="nucleotide sequence ID" value="NC_030917.1"/>
</dbReference>
<dbReference type="KEGG" id="vg:28800536"/>
<protein>
    <submittedName>
        <fullName evidence="1">Uncharacterized protein</fullName>
    </submittedName>
</protein>
<evidence type="ECO:0000313" key="2">
    <source>
        <dbReference type="Proteomes" id="UP000204609"/>
    </source>
</evidence>
<keyword evidence="2" id="KW-1185">Reference proteome</keyword>
<dbReference type="EMBL" id="KU998245">
    <property type="protein sequence ID" value="ANA86411.1"/>
    <property type="molecule type" value="Genomic_DNA"/>
</dbReference>
<organism evidence="1 2">
    <name type="scientific">Gordonia phage OneUp</name>
    <dbReference type="NCBI Taxonomy" id="1838074"/>
    <lineage>
        <taxon>Viruses</taxon>
        <taxon>Duplodnaviria</taxon>
        <taxon>Heunggongvirae</taxon>
        <taxon>Uroviricota</taxon>
        <taxon>Caudoviricetes</taxon>
        <taxon>Oneupvirus</taxon>
        <taxon>Oneupvirus oneup</taxon>
    </lineage>
</organism>
<name>A0A160DEW8_9CAUD</name>
<proteinExistence type="predicted"/>
<dbReference type="GeneID" id="28800536"/>
<dbReference type="Proteomes" id="UP000204609">
    <property type="component" value="Segment"/>
</dbReference>
<sequence length="74" mass="8094">MSDIKVGDIVTIGSWGYRWTVTGFKLSPASGGRKALLARDQEHGYRRGDVGKSRGTATIRTRVAVDTLVKEESK</sequence>
<gene>
    <name evidence="1" type="primary">77</name>
    <name evidence="1" type="ORF">PBI_ONEUP_77</name>
</gene>
<accession>A0A160DEW8</accession>